<name>A0A371HNW7_MUCPR</name>
<organism evidence="2 3">
    <name type="scientific">Mucuna pruriens</name>
    <name type="common">Velvet bean</name>
    <name type="synonym">Dolichos pruriens</name>
    <dbReference type="NCBI Taxonomy" id="157652"/>
    <lineage>
        <taxon>Eukaryota</taxon>
        <taxon>Viridiplantae</taxon>
        <taxon>Streptophyta</taxon>
        <taxon>Embryophyta</taxon>
        <taxon>Tracheophyta</taxon>
        <taxon>Spermatophyta</taxon>
        <taxon>Magnoliopsida</taxon>
        <taxon>eudicotyledons</taxon>
        <taxon>Gunneridae</taxon>
        <taxon>Pentapetalae</taxon>
        <taxon>rosids</taxon>
        <taxon>fabids</taxon>
        <taxon>Fabales</taxon>
        <taxon>Fabaceae</taxon>
        <taxon>Papilionoideae</taxon>
        <taxon>50 kb inversion clade</taxon>
        <taxon>NPAAA clade</taxon>
        <taxon>indigoferoid/millettioid clade</taxon>
        <taxon>Phaseoleae</taxon>
        <taxon>Mucuna</taxon>
    </lineage>
</organism>
<accession>A0A371HNW7</accession>
<evidence type="ECO:0000313" key="2">
    <source>
        <dbReference type="EMBL" id="RDY04479.1"/>
    </source>
</evidence>
<protein>
    <submittedName>
        <fullName evidence="2">Uncharacterized protein</fullName>
    </submittedName>
</protein>
<feature type="region of interest" description="Disordered" evidence="1">
    <location>
        <begin position="152"/>
        <end position="188"/>
    </location>
</feature>
<feature type="non-terminal residue" evidence="2">
    <location>
        <position position="1"/>
    </location>
</feature>
<comment type="caution">
    <text evidence="2">The sequence shown here is derived from an EMBL/GenBank/DDBJ whole genome shotgun (WGS) entry which is preliminary data.</text>
</comment>
<dbReference type="OrthoDB" id="778454at2759"/>
<gene>
    <name evidence="2" type="ORF">CR513_11800</name>
</gene>
<evidence type="ECO:0000313" key="3">
    <source>
        <dbReference type="Proteomes" id="UP000257109"/>
    </source>
</evidence>
<keyword evidence="3" id="KW-1185">Reference proteome</keyword>
<reference evidence="2" key="1">
    <citation type="submission" date="2018-05" db="EMBL/GenBank/DDBJ databases">
        <title>Draft genome of Mucuna pruriens seed.</title>
        <authorList>
            <person name="Nnadi N.E."/>
            <person name="Vos R."/>
            <person name="Hasami M.H."/>
            <person name="Devisetty U.K."/>
            <person name="Aguiy J.C."/>
        </authorList>
    </citation>
    <scope>NUCLEOTIDE SEQUENCE [LARGE SCALE GENOMIC DNA]</scope>
    <source>
        <strain evidence="2">JCA_2017</strain>
    </source>
</reference>
<dbReference type="AlphaFoldDB" id="A0A371HNW7"/>
<dbReference type="Proteomes" id="UP000257109">
    <property type="component" value="Unassembled WGS sequence"/>
</dbReference>
<proteinExistence type="predicted"/>
<sequence>MVNEIGAVDNLRLENQLTELTSLVRQLAVRQHQPSIAARVCSICTSVEHPTDMCPMLQEIESNYLESVGAIGATVPTTTITKNPSSRQFTISGGHDEAISNKQSRQNTNATIQDLKAQIGQLANTSVGSSNPPSQTIPNLRGNVSVVTLKSGKALPQPAPQQFSRSTNADSKLDANSQMPQQDKTVPLPFPTWTLSARKLESDEELLKMFRKVEINIPLLDAIKKIPKYAKFLKELCVHKRKKKKGSVEIGGIVSVLTRNEDFTVSTHGIETIARSYEQLPIIIASNLRREQEDKLLSVLRQHKKAIGWKLSDLPRINPSICMHRILMEEESKPIR</sequence>
<dbReference type="EMBL" id="QJKJ01002071">
    <property type="protein sequence ID" value="RDY04479.1"/>
    <property type="molecule type" value="Genomic_DNA"/>
</dbReference>
<evidence type="ECO:0000256" key="1">
    <source>
        <dbReference type="SAM" id="MobiDB-lite"/>
    </source>
</evidence>
<feature type="compositionally biased region" description="Polar residues" evidence="1">
    <location>
        <begin position="160"/>
        <end position="184"/>
    </location>
</feature>